<keyword evidence="6" id="KW-1185">Reference proteome</keyword>
<dbReference type="PROSITE" id="PS51421">
    <property type="entry name" value="RAS"/>
    <property type="match status" value="1"/>
</dbReference>
<dbReference type="FunFam" id="3.40.50.300:FF:001129">
    <property type="entry name" value="ras-related protein Rab-44 isoform X2"/>
    <property type="match status" value="1"/>
</dbReference>
<dbReference type="GO" id="GO:0003924">
    <property type="term" value="F:GTPase activity"/>
    <property type="evidence" value="ECO:0007669"/>
    <property type="project" value="InterPro"/>
</dbReference>
<dbReference type="PROSITE" id="PS51420">
    <property type="entry name" value="RHO"/>
    <property type="match status" value="1"/>
</dbReference>
<dbReference type="PROSITE" id="PS51419">
    <property type="entry name" value="RAB"/>
    <property type="match status" value="1"/>
</dbReference>
<evidence type="ECO:0000256" key="3">
    <source>
        <dbReference type="ARBA" id="ARBA00023134"/>
    </source>
</evidence>
<dbReference type="GO" id="GO:0005525">
    <property type="term" value="F:GTP binding"/>
    <property type="evidence" value="ECO:0007669"/>
    <property type="project" value="UniProtKB-KW"/>
</dbReference>
<evidence type="ECO:0000313" key="6">
    <source>
        <dbReference type="Proteomes" id="UP001054889"/>
    </source>
</evidence>
<protein>
    <submittedName>
        <fullName evidence="5">Uncharacterized protein</fullName>
    </submittedName>
</protein>
<dbReference type="SMART" id="SM00175">
    <property type="entry name" value="RAB"/>
    <property type="match status" value="1"/>
</dbReference>
<dbReference type="EMBL" id="BQKI01000015">
    <property type="protein sequence ID" value="GJN08471.1"/>
    <property type="molecule type" value="Genomic_DNA"/>
</dbReference>
<dbReference type="SUPFAM" id="SSF52540">
    <property type="entry name" value="P-loop containing nucleoside triphosphate hydrolases"/>
    <property type="match status" value="1"/>
</dbReference>
<reference evidence="5" key="1">
    <citation type="journal article" date="2018" name="DNA Res.">
        <title>Multiple hybrid de novo genome assembly of finger millet, an orphan allotetraploid crop.</title>
        <authorList>
            <person name="Hatakeyama M."/>
            <person name="Aluri S."/>
            <person name="Balachadran M.T."/>
            <person name="Sivarajan S.R."/>
            <person name="Patrignani A."/>
            <person name="Gruter S."/>
            <person name="Poveda L."/>
            <person name="Shimizu-Inatsugi R."/>
            <person name="Baeten J."/>
            <person name="Francoijs K.J."/>
            <person name="Nataraja K.N."/>
            <person name="Reddy Y.A.N."/>
            <person name="Phadnis S."/>
            <person name="Ravikumar R.L."/>
            <person name="Schlapbach R."/>
            <person name="Sreeman S.M."/>
            <person name="Shimizu K.K."/>
        </authorList>
    </citation>
    <scope>NUCLEOTIDE SEQUENCE</scope>
</reference>
<accession>A0AAV5DDZ8</accession>
<comment type="caution">
    <text evidence="5">The sequence shown here is derived from an EMBL/GenBank/DDBJ whole genome shotgun (WGS) entry which is preliminary data.</text>
</comment>
<sequence length="170" mass="19237">MKTPGREVPWDQFFKFITIGGAGVGKSCLLLRFTDQNFRPELDPTIGLEAESRIINIDDKPTKLQIWDTAGQEIHRSCTRSLYRGAAAAILVYDITRRETFDHVERWLKEAEELAPANLTVVLVGNKCDLSHLRSVSHEEGQEFADKHGLTFMESSAKSNQNVEEVMVYP</sequence>
<gene>
    <name evidence="5" type="primary">ga26394</name>
    <name evidence="5" type="ORF">PR202_ga26394</name>
</gene>
<keyword evidence="2" id="KW-0547">Nucleotide-binding</keyword>
<dbReference type="InterPro" id="IPR001806">
    <property type="entry name" value="Small_GTPase"/>
</dbReference>
<dbReference type="PANTHER" id="PTHR47979">
    <property type="entry name" value="DRAB11-RELATED"/>
    <property type="match status" value="1"/>
</dbReference>
<evidence type="ECO:0000313" key="5">
    <source>
        <dbReference type="EMBL" id="GJN08471.1"/>
    </source>
</evidence>
<dbReference type="InterPro" id="IPR005225">
    <property type="entry name" value="Small_GTP-bd"/>
</dbReference>
<dbReference type="InterPro" id="IPR050209">
    <property type="entry name" value="Rab_GTPases_membrane_traffic"/>
</dbReference>
<dbReference type="SMART" id="SM00174">
    <property type="entry name" value="RHO"/>
    <property type="match status" value="1"/>
</dbReference>
<name>A0AAV5DDZ8_ELECO</name>
<organism evidence="5 6">
    <name type="scientific">Eleusine coracana subsp. coracana</name>
    <dbReference type="NCBI Taxonomy" id="191504"/>
    <lineage>
        <taxon>Eukaryota</taxon>
        <taxon>Viridiplantae</taxon>
        <taxon>Streptophyta</taxon>
        <taxon>Embryophyta</taxon>
        <taxon>Tracheophyta</taxon>
        <taxon>Spermatophyta</taxon>
        <taxon>Magnoliopsida</taxon>
        <taxon>Liliopsida</taxon>
        <taxon>Poales</taxon>
        <taxon>Poaceae</taxon>
        <taxon>PACMAD clade</taxon>
        <taxon>Chloridoideae</taxon>
        <taxon>Cynodonteae</taxon>
        <taxon>Eleusininae</taxon>
        <taxon>Eleusine</taxon>
    </lineage>
</organism>
<reference evidence="5" key="2">
    <citation type="submission" date="2021-12" db="EMBL/GenBank/DDBJ databases">
        <title>Resequencing data analysis of finger millet.</title>
        <authorList>
            <person name="Hatakeyama M."/>
            <person name="Aluri S."/>
            <person name="Balachadran M.T."/>
            <person name="Sivarajan S.R."/>
            <person name="Poveda L."/>
            <person name="Shimizu-Inatsugi R."/>
            <person name="Schlapbach R."/>
            <person name="Sreeman S.M."/>
            <person name="Shimizu K.K."/>
        </authorList>
    </citation>
    <scope>NUCLEOTIDE SEQUENCE</scope>
</reference>
<dbReference type="AlphaFoldDB" id="A0AAV5DDZ8"/>
<dbReference type="Gene3D" id="3.40.50.300">
    <property type="entry name" value="P-loop containing nucleotide triphosphate hydrolases"/>
    <property type="match status" value="1"/>
</dbReference>
<dbReference type="InterPro" id="IPR027417">
    <property type="entry name" value="P-loop_NTPase"/>
</dbReference>
<dbReference type="NCBIfam" id="TIGR00231">
    <property type="entry name" value="small_GTP"/>
    <property type="match status" value="1"/>
</dbReference>
<evidence type="ECO:0000256" key="2">
    <source>
        <dbReference type="ARBA" id="ARBA00022741"/>
    </source>
</evidence>
<keyword evidence="3" id="KW-0342">GTP-binding</keyword>
<dbReference type="Pfam" id="PF00071">
    <property type="entry name" value="Ras"/>
    <property type="match status" value="1"/>
</dbReference>
<evidence type="ECO:0000256" key="1">
    <source>
        <dbReference type="ARBA" id="ARBA00006270"/>
    </source>
</evidence>
<keyword evidence="4" id="KW-0449">Lipoprotein</keyword>
<evidence type="ECO:0000256" key="4">
    <source>
        <dbReference type="ARBA" id="ARBA00023288"/>
    </source>
</evidence>
<dbReference type="Proteomes" id="UP001054889">
    <property type="component" value="Unassembled WGS sequence"/>
</dbReference>
<comment type="similarity">
    <text evidence="1">Belongs to the small GTPase superfamily. Rab family.</text>
</comment>
<proteinExistence type="inferred from homology"/>
<dbReference type="SMART" id="SM00173">
    <property type="entry name" value="RAS"/>
    <property type="match status" value="1"/>
</dbReference>
<dbReference type="PRINTS" id="PR00449">
    <property type="entry name" value="RASTRNSFRMNG"/>
</dbReference>